<dbReference type="GO" id="GO:0006351">
    <property type="term" value="P:DNA-templated transcription"/>
    <property type="evidence" value="ECO:0007669"/>
    <property type="project" value="InterPro"/>
</dbReference>
<dbReference type="CDD" id="cd12148">
    <property type="entry name" value="fungal_TF_MHR"/>
    <property type="match status" value="1"/>
</dbReference>
<proteinExistence type="predicted"/>
<feature type="region of interest" description="Disordered" evidence="5">
    <location>
        <begin position="530"/>
        <end position="627"/>
    </location>
</feature>
<dbReference type="InterPro" id="IPR050987">
    <property type="entry name" value="AtrR-like"/>
</dbReference>
<gene>
    <name evidence="7" type="ORF">CERSUDRAFT_118728</name>
</gene>
<dbReference type="InterPro" id="IPR007219">
    <property type="entry name" value="XnlR_reg_dom"/>
</dbReference>
<evidence type="ECO:0000256" key="4">
    <source>
        <dbReference type="ARBA" id="ARBA00023242"/>
    </source>
</evidence>
<feature type="domain" description="Xylanolytic transcriptional activator regulatory" evidence="6">
    <location>
        <begin position="210"/>
        <end position="284"/>
    </location>
</feature>
<evidence type="ECO:0000259" key="6">
    <source>
        <dbReference type="SMART" id="SM00906"/>
    </source>
</evidence>
<dbReference type="GO" id="GO:0008270">
    <property type="term" value="F:zinc ion binding"/>
    <property type="evidence" value="ECO:0007669"/>
    <property type="project" value="InterPro"/>
</dbReference>
<evidence type="ECO:0000313" key="7">
    <source>
        <dbReference type="EMBL" id="EMD32360.1"/>
    </source>
</evidence>
<sequence>MDQLADETSRMSLSSSYLYFDDEGHTRWQGETSGLPLLDVLIEHHQMTNNPEPERSQWTSQNGRTISDWFPDRMPRKTATNPELTWKLVSSVIVPELMDSLVQCFLGTTYYLMPFLHLPTFIADYANPRKWGDPGFAALIVAICCLSSRHIDDPRVRADPTDSNSAGTQWFELFVQLRSLGGADRPTIYTVQAVLIAGVYAVGLGKLSKAFALLAEAATLSIDGGLHRSVDDYDAFDPIEDEVRKRTFWCVYLWDKQAAAHFGRPPMIRLRDCDVGEPAVVDDEFITRDGISNQPPESESRMSAFVSVIRVFVVLEAIVDVPPPPGGNSPFLARAASALGNRKRDAELREAEALLDEIVRTTPPYWAHSVDTMTSPDVLRITQSQRLHCAEQFARMLIHRHRMSELVAERMQSGGQTEQGEAECDAMRQAHSCALQIISSHMQTASKGLMTYFGVHVIHQLTAAGRTLVAVLLNCHSPLMQPYISSALEALRSCVNLLRRFSGRYVCGQRSGDMMEEFCRVTQIPLECSRQDASGGSNRPPWVRPVRKKTPSSARSPGGSGGSPSHHGSPEEFNASDAFLDLSGGAGPKSPQVPSQPFSSQNIGAFPLGGGQPGPPFDNGAGGPMDVMPQEGNVPMSPSEILALLNEGTVDMAALVMQPDGHPSEFYGGMSGAGASTNGGTLHMGSP</sequence>
<name>M2QJS0_CERS8</name>
<dbReference type="STRING" id="914234.M2QJS0"/>
<dbReference type="Proteomes" id="UP000016930">
    <property type="component" value="Unassembled WGS sequence"/>
</dbReference>
<dbReference type="OrthoDB" id="25921at2759"/>
<feature type="compositionally biased region" description="Low complexity" evidence="5">
    <location>
        <begin position="551"/>
        <end position="567"/>
    </location>
</feature>
<dbReference type="HOGENOM" id="CLU_009212_0_0_1"/>
<dbReference type="GO" id="GO:0005634">
    <property type="term" value="C:nucleus"/>
    <property type="evidence" value="ECO:0007669"/>
    <property type="project" value="UniProtKB-SubCell"/>
</dbReference>
<evidence type="ECO:0000256" key="2">
    <source>
        <dbReference type="ARBA" id="ARBA00022723"/>
    </source>
</evidence>
<evidence type="ECO:0000256" key="5">
    <source>
        <dbReference type="SAM" id="MobiDB-lite"/>
    </source>
</evidence>
<keyword evidence="4" id="KW-0539">Nucleus</keyword>
<reference evidence="7 8" key="1">
    <citation type="journal article" date="2012" name="Proc. Natl. Acad. Sci. U.S.A.">
        <title>Comparative genomics of Ceriporiopsis subvermispora and Phanerochaete chrysosporium provide insight into selective ligninolysis.</title>
        <authorList>
            <person name="Fernandez-Fueyo E."/>
            <person name="Ruiz-Duenas F.J."/>
            <person name="Ferreira P."/>
            <person name="Floudas D."/>
            <person name="Hibbett D.S."/>
            <person name="Canessa P."/>
            <person name="Larrondo L.F."/>
            <person name="James T.Y."/>
            <person name="Seelenfreund D."/>
            <person name="Lobos S."/>
            <person name="Polanco R."/>
            <person name="Tello M."/>
            <person name="Honda Y."/>
            <person name="Watanabe T."/>
            <person name="Watanabe T."/>
            <person name="Ryu J.S."/>
            <person name="Kubicek C.P."/>
            <person name="Schmoll M."/>
            <person name="Gaskell J."/>
            <person name="Hammel K.E."/>
            <person name="St John F.J."/>
            <person name="Vanden Wymelenberg A."/>
            <person name="Sabat G."/>
            <person name="Splinter BonDurant S."/>
            <person name="Syed K."/>
            <person name="Yadav J.S."/>
            <person name="Doddapaneni H."/>
            <person name="Subramanian V."/>
            <person name="Lavin J.L."/>
            <person name="Oguiza J.A."/>
            <person name="Perez G."/>
            <person name="Pisabarro A.G."/>
            <person name="Ramirez L."/>
            <person name="Santoyo F."/>
            <person name="Master E."/>
            <person name="Coutinho P.M."/>
            <person name="Henrissat B."/>
            <person name="Lombard V."/>
            <person name="Magnuson J.K."/>
            <person name="Kuees U."/>
            <person name="Hori C."/>
            <person name="Igarashi K."/>
            <person name="Samejima M."/>
            <person name="Held B.W."/>
            <person name="Barry K.W."/>
            <person name="LaButti K.M."/>
            <person name="Lapidus A."/>
            <person name="Lindquist E.A."/>
            <person name="Lucas S.M."/>
            <person name="Riley R."/>
            <person name="Salamov A.A."/>
            <person name="Hoffmeister D."/>
            <person name="Schwenk D."/>
            <person name="Hadar Y."/>
            <person name="Yarden O."/>
            <person name="de Vries R.P."/>
            <person name="Wiebenga A."/>
            <person name="Stenlid J."/>
            <person name="Eastwood D."/>
            <person name="Grigoriev I.V."/>
            <person name="Berka R.M."/>
            <person name="Blanchette R.A."/>
            <person name="Kersten P."/>
            <person name="Martinez A.T."/>
            <person name="Vicuna R."/>
            <person name="Cullen D."/>
        </authorList>
    </citation>
    <scope>NUCLEOTIDE SEQUENCE [LARGE SCALE GENOMIC DNA]</scope>
    <source>
        <strain evidence="7 8">B</strain>
    </source>
</reference>
<dbReference type="GO" id="GO:0003677">
    <property type="term" value="F:DNA binding"/>
    <property type="evidence" value="ECO:0007669"/>
    <property type="project" value="UniProtKB-KW"/>
</dbReference>
<accession>M2QJS0</accession>
<evidence type="ECO:0000256" key="3">
    <source>
        <dbReference type="ARBA" id="ARBA00023125"/>
    </source>
</evidence>
<dbReference type="GO" id="GO:0003700">
    <property type="term" value="F:DNA-binding transcription factor activity"/>
    <property type="evidence" value="ECO:0007669"/>
    <property type="project" value="InterPro"/>
</dbReference>
<dbReference type="AlphaFoldDB" id="M2QJS0"/>
<comment type="subcellular location">
    <subcellularLocation>
        <location evidence="1">Nucleus</location>
    </subcellularLocation>
</comment>
<dbReference type="EMBL" id="KB445811">
    <property type="protein sequence ID" value="EMD32360.1"/>
    <property type="molecule type" value="Genomic_DNA"/>
</dbReference>
<feature type="compositionally biased region" description="Low complexity" evidence="5">
    <location>
        <begin position="588"/>
        <end position="601"/>
    </location>
</feature>
<dbReference type="PANTHER" id="PTHR46910:SF3">
    <property type="entry name" value="HALOTOLERANCE PROTEIN 9-RELATED"/>
    <property type="match status" value="1"/>
</dbReference>
<dbReference type="SMART" id="SM00906">
    <property type="entry name" value="Fungal_trans"/>
    <property type="match status" value="1"/>
</dbReference>
<keyword evidence="8" id="KW-1185">Reference proteome</keyword>
<dbReference type="PANTHER" id="PTHR46910">
    <property type="entry name" value="TRANSCRIPTION FACTOR PDR1"/>
    <property type="match status" value="1"/>
</dbReference>
<dbReference type="Pfam" id="PF04082">
    <property type="entry name" value="Fungal_trans"/>
    <property type="match status" value="1"/>
</dbReference>
<evidence type="ECO:0000313" key="8">
    <source>
        <dbReference type="Proteomes" id="UP000016930"/>
    </source>
</evidence>
<evidence type="ECO:0000256" key="1">
    <source>
        <dbReference type="ARBA" id="ARBA00004123"/>
    </source>
</evidence>
<organism evidence="7 8">
    <name type="scientific">Ceriporiopsis subvermispora (strain B)</name>
    <name type="common">White-rot fungus</name>
    <name type="synonym">Gelatoporia subvermispora</name>
    <dbReference type="NCBI Taxonomy" id="914234"/>
    <lineage>
        <taxon>Eukaryota</taxon>
        <taxon>Fungi</taxon>
        <taxon>Dikarya</taxon>
        <taxon>Basidiomycota</taxon>
        <taxon>Agaricomycotina</taxon>
        <taxon>Agaricomycetes</taxon>
        <taxon>Polyporales</taxon>
        <taxon>Gelatoporiaceae</taxon>
        <taxon>Gelatoporia</taxon>
    </lineage>
</organism>
<keyword evidence="2" id="KW-0479">Metal-binding</keyword>
<protein>
    <recommendedName>
        <fullName evidence="6">Xylanolytic transcriptional activator regulatory domain-containing protein</fullName>
    </recommendedName>
</protein>
<keyword evidence="3" id="KW-0238">DNA-binding</keyword>